<gene>
    <name evidence="2" type="ORF">Q31a_09600</name>
</gene>
<accession>A0A518G269</accession>
<dbReference type="Proteomes" id="UP000318017">
    <property type="component" value="Chromosome"/>
</dbReference>
<reference evidence="2 3" key="1">
    <citation type="submission" date="2019-02" db="EMBL/GenBank/DDBJ databases">
        <title>Deep-cultivation of Planctomycetes and their phenomic and genomic characterization uncovers novel biology.</title>
        <authorList>
            <person name="Wiegand S."/>
            <person name="Jogler M."/>
            <person name="Boedeker C."/>
            <person name="Pinto D."/>
            <person name="Vollmers J."/>
            <person name="Rivas-Marin E."/>
            <person name="Kohn T."/>
            <person name="Peeters S.H."/>
            <person name="Heuer A."/>
            <person name="Rast P."/>
            <person name="Oberbeckmann S."/>
            <person name="Bunk B."/>
            <person name="Jeske O."/>
            <person name="Meyerdierks A."/>
            <person name="Storesund J.E."/>
            <person name="Kallscheuer N."/>
            <person name="Luecker S."/>
            <person name="Lage O.M."/>
            <person name="Pohl T."/>
            <person name="Merkel B.J."/>
            <person name="Hornburger P."/>
            <person name="Mueller R.-W."/>
            <person name="Bruemmer F."/>
            <person name="Labrenz M."/>
            <person name="Spormann A.M."/>
            <person name="Op den Camp H."/>
            <person name="Overmann J."/>
            <person name="Amann R."/>
            <person name="Jetten M.S.M."/>
            <person name="Mascher T."/>
            <person name="Medema M.H."/>
            <person name="Devos D.P."/>
            <person name="Kaster A.-K."/>
            <person name="Ovreas L."/>
            <person name="Rohde M."/>
            <person name="Galperin M.Y."/>
            <person name="Jogler C."/>
        </authorList>
    </citation>
    <scope>NUCLEOTIDE SEQUENCE [LARGE SCALE GENOMIC DNA]</scope>
    <source>
        <strain evidence="2 3">Q31a</strain>
    </source>
</reference>
<protein>
    <submittedName>
        <fullName evidence="2">Uncharacterized protein</fullName>
    </submittedName>
</protein>
<dbReference type="EMBL" id="CP036298">
    <property type="protein sequence ID" value="QDV22674.1"/>
    <property type="molecule type" value="Genomic_DNA"/>
</dbReference>
<dbReference type="AlphaFoldDB" id="A0A518G269"/>
<keyword evidence="1" id="KW-1133">Transmembrane helix</keyword>
<sequence length="39" mass="4382">MSTGNQPKHVYNVYTVMLIASALFMLVACVMMGMEWARS</sequence>
<keyword evidence="3" id="KW-1185">Reference proteome</keyword>
<keyword evidence="1" id="KW-0472">Membrane</keyword>
<keyword evidence="1" id="KW-0812">Transmembrane</keyword>
<dbReference type="KEGG" id="ahel:Q31a_09600"/>
<proteinExistence type="predicted"/>
<organism evidence="2 3">
    <name type="scientific">Aureliella helgolandensis</name>
    <dbReference type="NCBI Taxonomy" id="2527968"/>
    <lineage>
        <taxon>Bacteria</taxon>
        <taxon>Pseudomonadati</taxon>
        <taxon>Planctomycetota</taxon>
        <taxon>Planctomycetia</taxon>
        <taxon>Pirellulales</taxon>
        <taxon>Pirellulaceae</taxon>
        <taxon>Aureliella</taxon>
    </lineage>
</organism>
<evidence type="ECO:0000256" key="1">
    <source>
        <dbReference type="SAM" id="Phobius"/>
    </source>
</evidence>
<feature type="transmembrane region" description="Helical" evidence="1">
    <location>
        <begin position="12"/>
        <end position="34"/>
    </location>
</feature>
<name>A0A518G269_9BACT</name>
<evidence type="ECO:0000313" key="2">
    <source>
        <dbReference type="EMBL" id="QDV22674.1"/>
    </source>
</evidence>
<evidence type="ECO:0000313" key="3">
    <source>
        <dbReference type="Proteomes" id="UP000318017"/>
    </source>
</evidence>